<protein>
    <submittedName>
        <fullName evidence="3">Uncharacterized protein</fullName>
    </submittedName>
</protein>
<name>A0A2G5D1D7_AQUCA</name>
<keyword evidence="2" id="KW-0472">Membrane</keyword>
<evidence type="ECO:0000313" key="4">
    <source>
        <dbReference type="Proteomes" id="UP000230069"/>
    </source>
</evidence>
<evidence type="ECO:0000256" key="2">
    <source>
        <dbReference type="SAM" id="Phobius"/>
    </source>
</evidence>
<keyword evidence="2" id="KW-1133">Transmembrane helix</keyword>
<dbReference type="OrthoDB" id="10484517at2759"/>
<feature type="region of interest" description="Disordered" evidence="1">
    <location>
        <begin position="36"/>
        <end position="62"/>
    </location>
</feature>
<sequence length="62" mass="6709">MGYVVVISLPMILLILILSISCYLCGRARGRTQASTATQMYGPPPVTPVHVQDSHQVKPSNV</sequence>
<keyword evidence="4" id="KW-1185">Reference proteome</keyword>
<organism evidence="3 4">
    <name type="scientific">Aquilegia coerulea</name>
    <name type="common">Rocky mountain columbine</name>
    <dbReference type="NCBI Taxonomy" id="218851"/>
    <lineage>
        <taxon>Eukaryota</taxon>
        <taxon>Viridiplantae</taxon>
        <taxon>Streptophyta</taxon>
        <taxon>Embryophyta</taxon>
        <taxon>Tracheophyta</taxon>
        <taxon>Spermatophyta</taxon>
        <taxon>Magnoliopsida</taxon>
        <taxon>Ranunculales</taxon>
        <taxon>Ranunculaceae</taxon>
        <taxon>Thalictroideae</taxon>
        <taxon>Aquilegia</taxon>
    </lineage>
</organism>
<keyword evidence="2" id="KW-0812">Transmembrane</keyword>
<accession>A0A2G5D1D7</accession>
<evidence type="ECO:0000256" key="1">
    <source>
        <dbReference type="SAM" id="MobiDB-lite"/>
    </source>
</evidence>
<reference evidence="3 4" key="1">
    <citation type="submission" date="2017-09" db="EMBL/GenBank/DDBJ databases">
        <title>WGS assembly of Aquilegia coerulea Goldsmith.</title>
        <authorList>
            <person name="Hodges S."/>
            <person name="Kramer E."/>
            <person name="Nordborg M."/>
            <person name="Tomkins J."/>
            <person name="Borevitz J."/>
            <person name="Derieg N."/>
            <person name="Yan J."/>
            <person name="Mihaltcheva S."/>
            <person name="Hayes R.D."/>
            <person name="Rokhsar D."/>
        </authorList>
    </citation>
    <scope>NUCLEOTIDE SEQUENCE [LARGE SCALE GENOMIC DNA]</scope>
    <source>
        <strain evidence="4">cv. Goldsmith</strain>
    </source>
</reference>
<proteinExistence type="predicted"/>
<dbReference type="InParanoid" id="A0A2G5D1D7"/>
<dbReference type="FunCoup" id="A0A2G5D1D7">
    <property type="interactions" value="2"/>
</dbReference>
<dbReference type="Proteomes" id="UP000230069">
    <property type="component" value="Unassembled WGS sequence"/>
</dbReference>
<dbReference type="AlphaFoldDB" id="A0A2G5D1D7"/>
<evidence type="ECO:0000313" key="3">
    <source>
        <dbReference type="EMBL" id="PIA37325.1"/>
    </source>
</evidence>
<dbReference type="EMBL" id="KZ305047">
    <property type="protein sequence ID" value="PIA37325.1"/>
    <property type="molecule type" value="Genomic_DNA"/>
</dbReference>
<feature type="transmembrane region" description="Helical" evidence="2">
    <location>
        <begin position="6"/>
        <end position="26"/>
    </location>
</feature>
<gene>
    <name evidence="3" type="ORF">AQUCO_03000133v1</name>
</gene>